<proteinExistence type="predicted"/>
<reference evidence="4 5" key="1">
    <citation type="submission" date="2021-07" db="EMBL/GenBank/DDBJ databases">
        <title>Paenibacillus radiodurans sp. nov., isolated from the southeastern edge of Tengger Desert.</title>
        <authorList>
            <person name="Zhang G."/>
        </authorList>
    </citation>
    <scope>NUCLEOTIDE SEQUENCE [LARGE SCALE GENOMIC DNA]</scope>
    <source>
        <strain evidence="4 5">CCM 7311</strain>
    </source>
</reference>
<dbReference type="Pfam" id="PF01547">
    <property type="entry name" value="SBP_bac_1"/>
    <property type="match status" value="1"/>
</dbReference>
<dbReference type="Gene3D" id="3.40.190.10">
    <property type="entry name" value="Periplasmic binding protein-like II"/>
    <property type="match status" value="2"/>
</dbReference>
<accession>A0ABS7BVF9</accession>
<feature type="domain" description="DUF3502" evidence="3">
    <location>
        <begin position="463"/>
        <end position="530"/>
    </location>
</feature>
<feature type="compositionally biased region" description="Low complexity" evidence="1">
    <location>
        <begin position="32"/>
        <end position="41"/>
    </location>
</feature>
<keyword evidence="5" id="KW-1185">Reference proteome</keyword>
<comment type="caution">
    <text evidence="4">The sequence shown here is derived from an EMBL/GenBank/DDBJ whole genome shotgun (WGS) entry which is preliminary data.</text>
</comment>
<evidence type="ECO:0000256" key="1">
    <source>
        <dbReference type="SAM" id="MobiDB-lite"/>
    </source>
</evidence>
<dbReference type="PANTHER" id="PTHR43649">
    <property type="entry name" value="ARABINOSE-BINDING PROTEIN-RELATED"/>
    <property type="match status" value="1"/>
</dbReference>
<feature type="chain" id="PRO_5045914716" evidence="2">
    <location>
        <begin position="31"/>
        <end position="532"/>
    </location>
</feature>
<gene>
    <name evidence="4" type="ORF">K0U00_01130</name>
</gene>
<feature type="region of interest" description="Disordered" evidence="1">
    <location>
        <begin position="32"/>
        <end position="54"/>
    </location>
</feature>
<feature type="signal peptide" evidence="2">
    <location>
        <begin position="1"/>
        <end position="30"/>
    </location>
</feature>
<evidence type="ECO:0000313" key="4">
    <source>
        <dbReference type="EMBL" id="MBW7452643.1"/>
    </source>
</evidence>
<evidence type="ECO:0000313" key="5">
    <source>
        <dbReference type="Proteomes" id="UP001519887"/>
    </source>
</evidence>
<dbReference type="PROSITE" id="PS51257">
    <property type="entry name" value="PROKAR_LIPOPROTEIN"/>
    <property type="match status" value="1"/>
</dbReference>
<dbReference type="InterPro" id="IPR050490">
    <property type="entry name" value="Bact_solute-bd_prot1"/>
</dbReference>
<dbReference type="SUPFAM" id="SSF53850">
    <property type="entry name" value="Periplasmic binding protein-like II"/>
    <property type="match status" value="1"/>
</dbReference>
<dbReference type="EMBL" id="JAHZIK010000009">
    <property type="protein sequence ID" value="MBW7452643.1"/>
    <property type="molecule type" value="Genomic_DNA"/>
</dbReference>
<dbReference type="Proteomes" id="UP001519887">
    <property type="component" value="Unassembled WGS sequence"/>
</dbReference>
<dbReference type="Pfam" id="PF12010">
    <property type="entry name" value="DUF3502"/>
    <property type="match status" value="1"/>
</dbReference>
<name>A0ABS7BVF9_9BACL</name>
<dbReference type="RefSeq" id="WP_210037789.1">
    <property type="nucleotide sequence ID" value="NZ_JBHLVU010000022.1"/>
</dbReference>
<dbReference type="InterPro" id="IPR022627">
    <property type="entry name" value="DUF3502"/>
</dbReference>
<evidence type="ECO:0000256" key="2">
    <source>
        <dbReference type="SAM" id="SignalP"/>
    </source>
</evidence>
<dbReference type="InterPro" id="IPR006059">
    <property type="entry name" value="SBP"/>
</dbReference>
<organism evidence="4 5">
    <name type="scientific">Paenibacillus sepulcri</name>
    <dbReference type="NCBI Taxonomy" id="359917"/>
    <lineage>
        <taxon>Bacteria</taxon>
        <taxon>Bacillati</taxon>
        <taxon>Bacillota</taxon>
        <taxon>Bacilli</taxon>
        <taxon>Bacillales</taxon>
        <taxon>Paenibacillaceae</taxon>
        <taxon>Paenibacillus</taxon>
    </lineage>
</organism>
<sequence length="532" mass="58826">MNALKRVRLTAFALMIMTVLVLSGCGGNNANNTAPPADDSNGSGTEPAAANAANGTDAANAPAAADLPEYTIKMFVPGVPQKDIALINEEASKYLKDKINAKLEMTIVDWGSWPDKMNLKFASNEAFDINWAASWDNYFSRVEKGSYLPINDLIEKYGQDAKAILNPALLKGGLYDGKNYGLPVNKEIASQRGLLLNKALVEKYKIDISTIKTLTDLEPYLDIIKKNEPGITPYLMNKSVNPIDNTVAFGNEAELVLNMTDGGAAIDREAAGDELKVFNIYADPRYKESLELMRKWYQAGYINKDAATLQDFDGAIKAGQWFAFTDQLKPGKDAEKTNSHGVPMVQVELTQPIISTGDALGSMMSISATSKDPERAMMFLNLLYTDKYLVNLLSFGIEGKHYVKKSDNIISYPEGIDGTTSGYNPGTPFMFGNQFNDYLFDNENPEKWNEFERFNGEAVESKLLGFNFNIEPVKNEISAFQNAVKEFTPGLHTGTVDPEEVLPKFLEKMKSIGMDKVYAEVQKQLDEWKASK</sequence>
<evidence type="ECO:0000259" key="3">
    <source>
        <dbReference type="Pfam" id="PF12010"/>
    </source>
</evidence>
<protein>
    <submittedName>
        <fullName evidence="4">ABC transporter substrate-binding protein</fullName>
    </submittedName>
</protein>
<keyword evidence="2" id="KW-0732">Signal</keyword>
<dbReference type="PANTHER" id="PTHR43649:SF17">
    <property type="entry name" value="ABC TRANSPORTER SOLUTE BINDING PROTEIN-SUGAR TRANSPORT"/>
    <property type="match status" value="1"/>
</dbReference>